<evidence type="ECO:0000313" key="2">
    <source>
        <dbReference type="Proteomes" id="UP000592820"/>
    </source>
</evidence>
<dbReference type="EMBL" id="JACHDE010000013">
    <property type="protein sequence ID" value="MBB5403358.1"/>
    <property type="molecule type" value="Genomic_DNA"/>
</dbReference>
<gene>
    <name evidence="1" type="ORF">HDG41_005446</name>
</gene>
<protein>
    <submittedName>
        <fullName evidence="1">Uncharacterized protein</fullName>
    </submittedName>
</protein>
<dbReference type="AlphaFoldDB" id="A0A7W8LB23"/>
<comment type="caution">
    <text evidence="1">The sequence shown here is derived from an EMBL/GenBank/DDBJ whole genome shotgun (WGS) entry which is preliminary data.</text>
</comment>
<accession>A0A7W8LB23</accession>
<proteinExistence type="predicted"/>
<name>A0A7W8LB23_9BURK</name>
<evidence type="ECO:0000313" key="1">
    <source>
        <dbReference type="EMBL" id="MBB5403358.1"/>
    </source>
</evidence>
<organism evidence="1 2">
    <name type="scientific">Paraburkholderia youngii</name>
    <dbReference type="NCBI Taxonomy" id="2782701"/>
    <lineage>
        <taxon>Bacteria</taxon>
        <taxon>Pseudomonadati</taxon>
        <taxon>Pseudomonadota</taxon>
        <taxon>Betaproteobacteria</taxon>
        <taxon>Burkholderiales</taxon>
        <taxon>Burkholderiaceae</taxon>
        <taxon>Paraburkholderia</taxon>
    </lineage>
</organism>
<reference evidence="1 2" key="1">
    <citation type="submission" date="2020-08" db="EMBL/GenBank/DDBJ databases">
        <title>Genomic Encyclopedia of Type Strains, Phase IV (KMG-V): Genome sequencing to study the core and pangenomes of soil and plant-associated prokaryotes.</title>
        <authorList>
            <person name="Whitman W."/>
        </authorList>
    </citation>
    <scope>NUCLEOTIDE SEQUENCE [LARGE SCALE GENOMIC DNA]</scope>
    <source>
        <strain evidence="1 2">JPY162</strain>
    </source>
</reference>
<dbReference type="Proteomes" id="UP000592820">
    <property type="component" value="Unassembled WGS sequence"/>
</dbReference>
<sequence>MYPAFYFAGDLVALLVQGRELQGQTWNDDY</sequence>